<evidence type="ECO:0000259" key="2">
    <source>
        <dbReference type="Pfam" id="PF01345"/>
    </source>
</evidence>
<feature type="region of interest" description="Disordered" evidence="1">
    <location>
        <begin position="143"/>
        <end position="173"/>
    </location>
</feature>
<dbReference type="InterPro" id="IPR047589">
    <property type="entry name" value="DUF11_rpt"/>
</dbReference>
<feature type="compositionally biased region" description="Polar residues" evidence="1">
    <location>
        <begin position="143"/>
        <end position="162"/>
    </location>
</feature>
<proteinExistence type="predicted"/>
<dbReference type="InterPro" id="IPR001434">
    <property type="entry name" value="OmcB-like_DUF11"/>
</dbReference>
<gene>
    <name evidence="3" type="ORF">OG327_21725</name>
</gene>
<dbReference type="Pfam" id="PF01345">
    <property type="entry name" value="DUF11"/>
    <property type="match status" value="1"/>
</dbReference>
<feature type="domain" description="DUF11" evidence="2">
    <location>
        <begin position="38"/>
        <end position="147"/>
    </location>
</feature>
<protein>
    <submittedName>
        <fullName evidence="3">DUF11 domain-containing protein</fullName>
    </submittedName>
</protein>
<organism evidence="3">
    <name type="scientific">Streptomyces sp. NBC_00049</name>
    <dbReference type="NCBI Taxonomy" id="2903617"/>
    <lineage>
        <taxon>Bacteria</taxon>
        <taxon>Bacillati</taxon>
        <taxon>Actinomycetota</taxon>
        <taxon>Actinomycetes</taxon>
        <taxon>Kitasatosporales</taxon>
        <taxon>Streptomycetaceae</taxon>
        <taxon>Streptomyces</taxon>
    </lineage>
</organism>
<dbReference type="NCBIfam" id="TIGR01451">
    <property type="entry name" value="B_ant_repeat"/>
    <property type="match status" value="1"/>
</dbReference>
<sequence length="219" mass="21856">MSTHSWSRRIVGLATVMGLGVALPVTTGAVPAYAQALLSVTKTHEGDFARGGSGEYLITVTNVGNEAATEGLTFRDTLPTGLTVLAVTSSAPAGQWDCGIAPDGSDVVCTVASDLPANGSFTFTVQVRVASDAPCTVTNMATATLSQPGGSSDSASDRTTITGGECDGGNGGNGGGGGSILPINLSGILPLFNNITINNNIHSPGASNSSRQTFGLNAP</sequence>
<evidence type="ECO:0000256" key="1">
    <source>
        <dbReference type="SAM" id="MobiDB-lite"/>
    </source>
</evidence>
<accession>A0AAU2JVC5</accession>
<name>A0AAU2JVC5_9ACTN</name>
<dbReference type="EMBL" id="CP108264">
    <property type="protein sequence ID" value="WTU75731.1"/>
    <property type="molecule type" value="Genomic_DNA"/>
</dbReference>
<evidence type="ECO:0000313" key="3">
    <source>
        <dbReference type="EMBL" id="WTU75731.1"/>
    </source>
</evidence>
<reference evidence="3" key="1">
    <citation type="submission" date="2022-10" db="EMBL/GenBank/DDBJ databases">
        <title>The complete genomes of actinobacterial strains from the NBC collection.</title>
        <authorList>
            <person name="Joergensen T.S."/>
            <person name="Alvarez Arevalo M."/>
            <person name="Sterndorff E.B."/>
            <person name="Faurdal D."/>
            <person name="Vuksanovic O."/>
            <person name="Mourched A.-S."/>
            <person name="Charusanti P."/>
            <person name="Shaw S."/>
            <person name="Blin K."/>
            <person name="Weber T."/>
        </authorList>
    </citation>
    <scope>NUCLEOTIDE SEQUENCE</scope>
    <source>
        <strain evidence="3">NBC_00049</strain>
    </source>
</reference>
<dbReference type="AlphaFoldDB" id="A0AAU2JVC5"/>